<accession>A0ABW6RSC5</accession>
<keyword evidence="3" id="KW-1185">Reference proteome</keyword>
<dbReference type="Proteomes" id="UP001601992">
    <property type="component" value="Unassembled WGS sequence"/>
</dbReference>
<feature type="region of interest" description="Disordered" evidence="1">
    <location>
        <begin position="150"/>
        <end position="176"/>
    </location>
</feature>
<evidence type="ECO:0000313" key="2">
    <source>
        <dbReference type="EMBL" id="MFF3566906.1"/>
    </source>
</evidence>
<evidence type="ECO:0000313" key="3">
    <source>
        <dbReference type="Proteomes" id="UP001601992"/>
    </source>
</evidence>
<protein>
    <submittedName>
        <fullName evidence="2">DUF5994 family protein</fullName>
    </submittedName>
</protein>
<comment type="caution">
    <text evidence="2">The sequence shown here is derived from an EMBL/GenBank/DDBJ whole genome shotgun (WGS) entry which is preliminary data.</text>
</comment>
<dbReference type="EMBL" id="JBIAQY010000001">
    <property type="protein sequence ID" value="MFF3566906.1"/>
    <property type="molecule type" value="Genomic_DNA"/>
</dbReference>
<sequence length="176" mass="19111">MIDDSATLPITNHIAMGETASTRCNRQPFPSPTCTPRVLLRRPDAGSGLVDGAWWPRTANLTSELHDLINVLTPRLGRLARVGFAWNARSLMQRRIDEDDGVAVHGPALDQPLDTMPLFGTEGASLALLIIPADTEPLVAAQRMRHAAGRWSTMDSGEQTDRAVPPQHAAGRVRHG</sequence>
<dbReference type="Pfam" id="PF19457">
    <property type="entry name" value="DUF5994"/>
    <property type="match status" value="1"/>
</dbReference>
<evidence type="ECO:0000256" key="1">
    <source>
        <dbReference type="SAM" id="MobiDB-lite"/>
    </source>
</evidence>
<dbReference type="RefSeq" id="WP_387402575.1">
    <property type="nucleotide sequence ID" value="NZ_JBIAQY010000001.1"/>
</dbReference>
<proteinExistence type="predicted"/>
<name>A0ABW6RSC5_9NOCA</name>
<reference evidence="2 3" key="1">
    <citation type="submission" date="2024-10" db="EMBL/GenBank/DDBJ databases">
        <title>The Natural Products Discovery Center: Release of the First 8490 Sequenced Strains for Exploring Actinobacteria Biosynthetic Diversity.</title>
        <authorList>
            <person name="Kalkreuter E."/>
            <person name="Kautsar S.A."/>
            <person name="Yang D."/>
            <person name="Bader C.D."/>
            <person name="Teijaro C.N."/>
            <person name="Fluegel L."/>
            <person name="Davis C.M."/>
            <person name="Simpson J.R."/>
            <person name="Lauterbach L."/>
            <person name="Steele A.D."/>
            <person name="Gui C."/>
            <person name="Meng S."/>
            <person name="Li G."/>
            <person name="Viehrig K."/>
            <person name="Ye F."/>
            <person name="Su P."/>
            <person name="Kiefer A.F."/>
            <person name="Nichols A."/>
            <person name="Cepeda A.J."/>
            <person name="Yan W."/>
            <person name="Fan B."/>
            <person name="Jiang Y."/>
            <person name="Adhikari A."/>
            <person name="Zheng C.-J."/>
            <person name="Schuster L."/>
            <person name="Cowan T.M."/>
            <person name="Smanski M.J."/>
            <person name="Chevrette M.G."/>
            <person name="De Carvalho L.P.S."/>
            <person name="Shen B."/>
        </authorList>
    </citation>
    <scope>NUCLEOTIDE SEQUENCE [LARGE SCALE GENOMIC DNA]</scope>
    <source>
        <strain evidence="2 3">NPDC002593</strain>
    </source>
</reference>
<dbReference type="InterPro" id="IPR046036">
    <property type="entry name" value="DUF5994"/>
</dbReference>
<gene>
    <name evidence="2" type="ORF">ACFYXQ_03895</name>
</gene>
<organism evidence="2 3">
    <name type="scientific">Nocardia jiangxiensis</name>
    <dbReference type="NCBI Taxonomy" id="282685"/>
    <lineage>
        <taxon>Bacteria</taxon>
        <taxon>Bacillati</taxon>
        <taxon>Actinomycetota</taxon>
        <taxon>Actinomycetes</taxon>
        <taxon>Mycobacteriales</taxon>
        <taxon>Nocardiaceae</taxon>
        <taxon>Nocardia</taxon>
    </lineage>
</organism>